<dbReference type="PANTHER" id="PTHR21115:SF0">
    <property type="entry name" value="GH06117P-RELATED"/>
    <property type="match status" value="1"/>
</dbReference>
<dbReference type="AlphaFoldDB" id="A0A1B6EX91"/>
<name>A0A1B6EX91_9HEMI</name>
<gene>
    <name evidence="2" type="ORF">g.33028</name>
</gene>
<proteinExistence type="predicted"/>
<dbReference type="PANTHER" id="PTHR21115">
    <property type="entry name" value="GH06117P-RELATED"/>
    <property type="match status" value="1"/>
</dbReference>
<feature type="domain" description="DUF4781" evidence="1">
    <location>
        <begin position="116"/>
        <end position="406"/>
    </location>
</feature>
<dbReference type="Pfam" id="PF16013">
    <property type="entry name" value="DUF4781"/>
    <property type="match status" value="1"/>
</dbReference>
<accession>A0A1B6EX91</accession>
<organism evidence="2">
    <name type="scientific">Cuerna arida</name>
    <dbReference type="NCBI Taxonomy" id="1464854"/>
    <lineage>
        <taxon>Eukaryota</taxon>
        <taxon>Metazoa</taxon>
        <taxon>Ecdysozoa</taxon>
        <taxon>Arthropoda</taxon>
        <taxon>Hexapoda</taxon>
        <taxon>Insecta</taxon>
        <taxon>Pterygota</taxon>
        <taxon>Neoptera</taxon>
        <taxon>Paraneoptera</taxon>
        <taxon>Hemiptera</taxon>
        <taxon>Auchenorrhyncha</taxon>
        <taxon>Membracoidea</taxon>
        <taxon>Cicadellidae</taxon>
        <taxon>Cicadellinae</taxon>
        <taxon>Proconiini</taxon>
        <taxon>Cuerna</taxon>
    </lineage>
</organism>
<dbReference type="InterPro" id="IPR031962">
    <property type="entry name" value="DUF4781"/>
</dbReference>
<reference evidence="2" key="1">
    <citation type="submission" date="2015-11" db="EMBL/GenBank/DDBJ databases">
        <title>De novo transcriptome assembly of four potential Pierce s Disease insect vectors from Arizona vineyards.</title>
        <authorList>
            <person name="Tassone E.E."/>
        </authorList>
    </citation>
    <scope>NUCLEOTIDE SEQUENCE</scope>
</reference>
<protein>
    <recommendedName>
        <fullName evidence="1">DUF4781 domain-containing protein</fullName>
    </recommendedName>
</protein>
<dbReference type="EMBL" id="GECZ01027242">
    <property type="protein sequence ID" value="JAS42527.1"/>
    <property type="molecule type" value="Transcribed_RNA"/>
</dbReference>
<sequence>MVNWDDEDVRQFKKEAQTLQQEYCDLLGDREWDVIEKSKWSIFRRKVGFGIFGPPPSVPTPENRETGYNKEQLDVIEKVCDQLVETLDFNNCNIHFACIFVVMKVFKDHYTVPLFKAKGEYESSSKCVFVDTGARKYSSWDDYLKNNNLQKCIYCYPTYGLYENNESNEVCVTFGTSPACDLTRRMFSFLDTVSTVVTVSATAVGVAALCTVPVAGPIMAATAIAGVSTGAYGVSRSTYVLYDRATHSQSIGLSDAEARGCWLNIVGSSLGFAQGRMIASMTKAARAGEVMGKAGRIAFFIVQTGSLTVNGMGIVHGLAILIDKNERNELTPLDVFQFSASVLFFTNSAINCKKASTIIKEVQNDVINSHREGLSKNAKKLFNKQTGKLRGRDEMYGNAKVVKQLNHIENSKELYEMMVKKDVSARKVKLTDKGFKGNLVVNKNLKIHPLKLLEIPAESRQAIFTSTRNYSNGTLTKDQFHKDMKMYCRKHQIFFESMRKETMQKLCQMYGKENVNDIVVGGKKIFANATPHEIDRMRVILENTAKNNQEILQKTTEFAASSGCTTTKDFIIYTEYFVADLNDTVNSYEARYQQDLAAAKTQPDFKQSKFDEDRGIGRGMKRNEFHRQKAMDQFKTKEDYARLKERYDCLKSKVASLNQKCKPGFFSDDAATYHYLKHKQFGTSGDLTEEQYFQLAEEVVGNPTNKTNSMLSQDGSCVMITYIEPERGVRAIKIDREVIDGRQSGIATVMYDEKVLPNRD</sequence>
<evidence type="ECO:0000259" key="1">
    <source>
        <dbReference type="Pfam" id="PF16013"/>
    </source>
</evidence>
<evidence type="ECO:0000313" key="2">
    <source>
        <dbReference type="EMBL" id="JAS42527.1"/>
    </source>
</evidence>